<dbReference type="AlphaFoldDB" id="S4RGR3"/>
<dbReference type="InterPro" id="IPR046328">
    <property type="entry name" value="ETS_fam"/>
</dbReference>
<dbReference type="PROSITE" id="PS51433">
    <property type="entry name" value="PNT"/>
    <property type="match status" value="1"/>
</dbReference>
<dbReference type="PRINTS" id="PR00454">
    <property type="entry name" value="ETSDOMAIN"/>
</dbReference>
<dbReference type="Pfam" id="PF02198">
    <property type="entry name" value="SAM_PNT"/>
    <property type="match status" value="1"/>
</dbReference>
<dbReference type="InterPro" id="IPR013761">
    <property type="entry name" value="SAM/pointed_sf"/>
</dbReference>
<feature type="domain" description="ETS" evidence="17">
    <location>
        <begin position="308"/>
        <end position="389"/>
    </location>
</feature>
<dbReference type="SUPFAM" id="SSF46785">
    <property type="entry name" value="Winged helix' DNA-binding domain"/>
    <property type="match status" value="1"/>
</dbReference>
<comment type="subcellular location">
    <subcellularLocation>
        <location evidence="1 15">Nucleus</location>
    </subcellularLocation>
</comment>
<dbReference type="SMART" id="SM00251">
    <property type="entry name" value="SAM_PNT"/>
    <property type="match status" value="1"/>
</dbReference>
<dbReference type="Gene3D" id="1.10.150.50">
    <property type="entry name" value="Transcription Factor, Ets-1"/>
    <property type="match status" value="1"/>
</dbReference>
<evidence type="ECO:0000256" key="14">
    <source>
        <dbReference type="ARBA" id="ARBA00067754"/>
    </source>
</evidence>
<feature type="region of interest" description="Disordered" evidence="16">
    <location>
        <begin position="1"/>
        <end position="44"/>
    </location>
</feature>
<evidence type="ECO:0000256" key="8">
    <source>
        <dbReference type="ARBA" id="ARBA00023015"/>
    </source>
</evidence>
<dbReference type="InterPro" id="IPR003118">
    <property type="entry name" value="Pointed_dom"/>
</dbReference>
<reference evidence="19" key="1">
    <citation type="submission" date="2025-08" db="UniProtKB">
        <authorList>
            <consortium name="Ensembl"/>
        </authorList>
    </citation>
    <scope>IDENTIFICATION</scope>
</reference>
<reference evidence="19" key="2">
    <citation type="submission" date="2025-09" db="UniProtKB">
        <authorList>
            <consortium name="Ensembl"/>
        </authorList>
    </citation>
    <scope>IDENTIFICATION</scope>
</reference>
<dbReference type="PROSITE" id="PS50061">
    <property type="entry name" value="ETS_DOMAIN_3"/>
    <property type="match status" value="1"/>
</dbReference>
<dbReference type="SMART" id="SM00413">
    <property type="entry name" value="ETS"/>
    <property type="match status" value="1"/>
</dbReference>
<keyword evidence="4" id="KW-1017">Isopeptide bond</keyword>
<evidence type="ECO:0000256" key="4">
    <source>
        <dbReference type="ARBA" id="ARBA00022499"/>
    </source>
</evidence>
<evidence type="ECO:0000256" key="13">
    <source>
        <dbReference type="ARBA" id="ARBA00063414"/>
    </source>
</evidence>
<evidence type="ECO:0000256" key="1">
    <source>
        <dbReference type="ARBA" id="ARBA00004123"/>
    </source>
</evidence>
<dbReference type="GO" id="GO:0030154">
    <property type="term" value="P:cell differentiation"/>
    <property type="evidence" value="ECO:0007669"/>
    <property type="project" value="TreeGrafter"/>
</dbReference>
<sequence length="421" mass="45894">PTSPPCGVQAEGISYTPPLSPLPAPGSVAQPGSARAQPSPRLSMAPEEAGRIPLNLAAHPFVWSKDDVAQWLRWAEEEFSLRAVDSGQFEMNGKALCLLTKDDFRYRSASAGDVLYELLQRILTKSKCQPWSTLQLCFTGIVQQSTVNRSLSAKRHLGRNADSSPQPSQRFIVLKDSPVGTPRPSPQHRAASNGTGGGGGDAAGAAGAAGATAAAGAGETPRASPDDAVTRAPPQPSSHRDGNCRPVAVSPPRLLGPVHAVRFAGAGSEEQPLNLSHQPQEASSSDQPIGRIADTPAALLLRGVPDCRLLWDYVYHLLSDYRYESYIRWEDRELRVFRIVEPNGLAKLWGMHKNRVNMTYEKMSRALRHYYKLNIIKKEPGQKLLFRFLKSPEEIVQSKTDKLERMEACEADGAAFKDEGD</sequence>
<keyword evidence="10" id="KW-0804">Transcription</keyword>
<feature type="domain" description="PNT" evidence="18">
    <location>
        <begin position="42"/>
        <end position="126"/>
    </location>
</feature>
<dbReference type="PANTHER" id="PTHR11849:SF201">
    <property type="entry name" value="ETS DNA-BINDING PROTEIN POKKURI"/>
    <property type="match status" value="1"/>
</dbReference>
<evidence type="ECO:0000256" key="3">
    <source>
        <dbReference type="ARBA" id="ARBA00022491"/>
    </source>
</evidence>
<dbReference type="GeneTree" id="ENSGT00940000159508"/>
<keyword evidence="11 15" id="KW-0539">Nucleus</keyword>
<dbReference type="GO" id="GO:0005634">
    <property type="term" value="C:nucleus"/>
    <property type="evidence" value="ECO:0007669"/>
    <property type="project" value="UniProtKB-SubCell"/>
</dbReference>
<dbReference type="Pfam" id="PF00178">
    <property type="entry name" value="Ets"/>
    <property type="match status" value="1"/>
</dbReference>
<dbReference type="CDD" id="cd08535">
    <property type="entry name" value="SAM_PNT-Tel_Yan"/>
    <property type="match status" value="1"/>
</dbReference>
<organism evidence="19">
    <name type="scientific">Petromyzon marinus</name>
    <name type="common">Sea lamprey</name>
    <dbReference type="NCBI Taxonomy" id="7757"/>
    <lineage>
        <taxon>Eukaryota</taxon>
        <taxon>Metazoa</taxon>
        <taxon>Chordata</taxon>
        <taxon>Craniata</taxon>
        <taxon>Vertebrata</taxon>
        <taxon>Cyclostomata</taxon>
        <taxon>Hyperoartia</taxon>
        <taxon>Petromyzontiformes</taxon>
        <taxon>Petromyzontidae</taxon>
        <taxon>Petromyzon</taxon>
    </lineage>
</organism>
<proteinExistence type="inferred from homology"/>
<dbReference type="InterPro" id="IPR000418">
    <property type="entry name" value="Ets_dom"/>
</dbReference>
<comment type="similarity">
    <text evidence="2 15">Belongs to the ETS family.</text>
</comment>
<evidence type="ECO:0000256" key="7">
    <source>
        <dbReference type="ARBA" id="ARBA00022990"/>
    </source>
</evidence>
<dbReference type="GO" id="GO:0000981">
    <property type="term" value="F:DNA-binding transcription factor activity, RNA polymerase II-specific"/>
    <property type="evidence" value="ECO:0007669"/>
    <property type="project" value="UniProtKB-ARBA"/>
</dbReference>
<accession>S4RGR3</accession>
<dbReference type="InterPro" id="IPR036388">
    <property type="entry name" value="WH-like_DNA-bd_sf"/>
</dbReference>
<keyword evidence="8" id="KW-0805">Transcription regulation</keyword>
<dbReference type="PROSITE" id="PS00346">
    <property type="entry name" value="ETS_DOMAIN_2"/>
    <property type="match status" value="1"/>
</dbReference>
<evidence type="ECO:0000256" key="10">
    <source>
        <dbReference type="ARBA" id="ARBA00023163"/>
    </source>
</evidence>
<dbReference type="STRING" id="7757.ENSPMAP00000004395"/>
<evidence type="ECO:0000256" key="16">
    <source>
        <dbReference type="SAM" id="MobiDB-lite"/>
    </source>
</evidence>
<dbReference type="FunFam" id="1.10.10.10:FF:000176">
    <property type="entry name" value="transcription factor ETV6 isoform X2"/>
    <property type="match status" value="1"/>
</dbReference>
<dbReference type="FunFam" id="1.10.150.50:FF:000030">
    <property type="entry name" value="transcription factor ETV6"/>
    <property type="match status" value="1"/>
</dbReference>
<evidence type="ECO:0000256" key="2">
    <source>
        <dbReference type="ARBA" id="ARBA00005562"/>
    </source>
</evidence>
<evidence type="ECO:0000259" key="17">
    <source>
        <dbReference type="PROSITE" id="PS50061"/>
    </source>
</evidence>
<evidence type="ECO:0000256" key="6">
    <source>
        <dbReference type="ARBA" id="ARBA00022843"/>
    </source>
</evidence>
<keyword evidence="7" id="KW-0007">Acetylation</keyword>
<dbReference type="Ensembl" id="ENSPMAT00000004412.1">
    <property type="protein sequence ID" value="ENSPMAP00000004395.1"/>
    <property type="gene ID" value="ENSPMAG00000004006.1"/>
</dbReference>
<feature type="region of interest" description="Disordered" evidence="16">
    <location>
        <begin position="175"/>
        <end position="251"/>
    </location>
</feature>
<dbReference type="PANTHER" id="PTHR11849">
    <property type="entry name" value="ETS"/>
    <property type="match status" value="1"/>
</dbReference>
<dbReference type="Gene3D" id="1.10.10.10">
    <property type="entry name" value="Winged helix-like DNA-binding domain superfamily/Winged helix DNA-binding domain"/>
    <property type="match status" value="1"/>
</dbReference>
<keyword evidence="6" id="KW-0832">Ubl conjugation</keyword>
<comment type="function">
    <text evidence="12">Transcriptional repressor; binds to the DNA sequence 5'-CCGGAAGT-3'. Plays a role in hematopoiesis and malignant transformation.</text>
</comment>
<dbReference type="HOGENOM" id="CLU_037998_1_0_1"/>
<evidence type="ECO:0000256" key="5">
    <source>
        <dbReference type="ARBA" id="ARBA00022553"/>
    </source>
</evidence>
<name>S4RGR3_PETMA</name>
<evidence type="ECO:0000313" key="19">
    <source>
        <dbReference type="Ensembl" id="ENSPMAP00000004395.1"/>
    </source>
</evidence>
<dbReference type="OMA" id="AFMNHIM"/>
<evidence type="ECO:0000256" key="12">
    <source>
        <dbReference type="ARBA" id="ARBA00055208"/>
    </source>
</evidence>
<dbReference type="GO" id="GO:0000977">
    <property type="term" value="F:RNA polymerase II transcription regulatory region sequence-specific DNA binding"/>
    <property type="evidence" value="ECO:0007669"/>
    <property type="project" value="UniProtKB-ARBA"/>
</dbReference>
<comment type="subunit">
    <text evidence="13">Can form homodimers or heterodimers with TEL2 or FLI1. Interacts with L3MBTL1 and HDAC9.</text>
</comment>
<evidence type="ECO:0000259" key="18">
    <source>
        <dbReference type="PROSITE" id="PS51433"/>
    </source>
</evidence>
<evidence type="ECO:0000256" key="11">
    <source>
        <dbReference type="ARBA" id="ARBA00023242"/>
    </source>
</evidence>
<feature type="compositionally biased region" description="Low complexity" evidence="16">
    <location>
        <begin position="203"/>
        <end position="218"/>
    </location>
</feature>
<dbReference type="InterPro" id="IPR036390">
    <property type="entry name" value="WH_DNA-bd_sf"/>
</dbReference>
<keyword evidence="5" id="KW-0597">Phosphoprotein</keyword>
<feature type="compositionally biased region" description="Polar residues" evidence="16">
    <location>
        <begin position="271"/>
        <end position="287"/>
    </location>
</feature>
<keyword evidence="3" id="KW-0678">Repressor</keyword>
<dbReference type="SUPFAM" id="SSF47769">
    <property type="entry name" value="SAM/Pointed domain"/>
    <property type="match status" value="1"/>
</dbReference>
<feature type="region of interest" description="Disordered" evidence="16">
    <location>
        <begin position="269"/>
        <end position="289"/>
    </location>
</feature>
<keyword evidence="9 15" id="KW-0238">DNA-binding</keyword>
<protein>
    <recommendedName>
        <fullName evidence="14">Transcription factor ETV6</fullName>
    </recommendedName>
</protein>
<evidence type="ECO:0000256" key="15">
    <source>
        <dbReference type="RuleBase" id="RU004019"/>
    </source>
</evidence>
<evidence type="ECO:0000256" key="9">
    <source>
        <dbReference type="ARBA" id="ARBA00023125"/>
    </source>
</evidence>